<evidence type="ECO:0000256" key="10">
    <source>
        <dbReference type="SAM" id="MobiDB-lite"/>
    </source>
</evidence>
<dbReference type="GO" id="GO:0015421">
    <property type="term" value="F:ABC-type oligopeptide transporter activity"/>
    <property type="evidence" value="ECO:0007669"/>
    <property type="project" value="TreeGrafter"/>
</dbReference>
<protein>
    <submittedName>
        <fullName evidence="14">ABC-type multidrug transport system, ATPase and permease component</fullName>
    </submittedName>
</protein>
<dbReference type="InterPro" id="IPR036640">
    <property type="entry name" value="ABC1_TM_sf"/>
</dbReference>
<dbReference type="PROSITE" id="PS50893">
    <property type="entry name" value="ABC_TRANSPORTER_2"/>
    <property type="match status" value="1"/>
</dbReference>
<evidence type="ECO:0000256" key="11">
    <source>
        <dbReference type="SAM" id="Phobius"/>
    </source>
</evidence>
<evidence type="ECO:0000256" key="9">
    <source>
        <dbReference type="ARBA" id="ARBA00061644"/>
    </source>
</evidence>
<dbReference type="FunFam" id="3.40.50.300:FF:000299">
    <property type="entry name" value="ABC transporter ATP-binding protein/permease"/>
    <property type="match status" value="1"/>
</dbReference>
<keyword evidence="6" id="KW-0067">ATP-binding</keyword>
<dbReference type="CDD" id="cd18550">
    <property type="entry name" value="ABC_6TM_exporter_like"/>
    <property type="match status" value="1"/>
</dbReference>
<dbReference type="PROSITE" id="PS00211">
    <property type="entry name" value="ABC_TRANSPORTER_1"/>
    <property type="match status" value="1"/>
</dbReference>
<dbReference type="PANTHER" id="PTHR43394">
    <property type="entry name" value="ATP-DEPENDENT PERMEASE MDL1, MITOCHONDRIAL"/>
    <property type="match status" value="1"/>
</dbReference>
<dbReference type="Proteomes" id="UP000198923">
    <property type="component" value="Unassembled WGS sequence"/>
</dbReference>
<feature type="transmembrane region" description="Helical" evidence="11">
    <location>
        <begin position="80"/>
        <end position="100"/>
    </location>
</feature>
<feature type="domain" description="ABC transmembrane type-1" evidence="13">
    <location>
        <begin position="45"/>
        <end position="328"/>
    </location>
</feature>
<keyword evidence="4 11" id="KW-0812">Transmembrane</keyword>
<dbReference type="SMART" id="SM00382">
    <property type="entry name" value="AAA"/>
    <property type="match status" value="1"/>
</dbReference>
<feature type="transmembrane region" description="Helical" evidence="11">
    <location>
        <begin position="154"/>
        <end position="173"/>
    </location>
</feature>
<accession>A0A1G7RDZ1</accession>
<feature type="transmembrane region" description="Helical" evidence="11">
    <location>
        <begin position="179"/>
        <end position="198"/>
    </location>
</feature>
<evidence type="ECO:0000313" key="15">
    <source>
        <dbReference type="Proteomes" id="UP000198923"/>
    </source>
</evidence>
<feature type="transmembrane region" description="Helical" evidence="11">
    <location>
        <begin position="43"/>
        <end position="68"/>
    </location>
</feature>
<dbReference type="SUPFAM" id="SSF52540">
    <property type="entry name" value="P-loop containing nucleoside triphosphate hydrolases"/>
    <property type="match status" value="1"/>
</dbReference>
<reference evidence="14 15" key="1">
    <citation type="submission" date="2016-10" db="EMBL/GenBank/DDBJ databases">
        <authorList>
            <person name="de Groot N.N."/>
        </authorList>
    </citation>
    <scope>NUCLEOTIDE SEQUENCE [LARGE SCALE GENOMIC DNA]</scope>
    <source>
        <strain evidence="14 15">CPCC 201354</strain>
    </source>
</reference>
<keyword evidence="15" id="KW-1185">Reference proteome</keyword>
<evidence type="ECO:0000256" key="2">
    <source>
        <dbReference type="ARBA" id="ARBA00022448"/>
    </source>
</evidence>
<dbReference type="Pfam" id="PF00005">
    <property type="entry name" value="ABC_tran"/>
    <property type="match status" value="1"/>
</dbReference>
<dbReference type="Pfam" id="PF00664">
    <property type="entry name" value="ABC_membrane"/>
    <property type="match status" value="1"/>
</dbReference>
<dbReference type="Gene3D" id="1.20.1560.10">
    <property type="entry name" value="ABC transporter type 1, transmembrane domain"/>
    <property type="match status" value="1"/>
</dbReference>
<dbReference type="GO" id="GO:0005886">
    <property type="term" value="C:plasma membrane"/>
    <property type="evidence" value="ECO:0007669"/>
    <property type="project" value="UniProtKB-SubCell"/>
</dbReference>
<keyword evidence="2" id="KW-0813">Transport</keyword>
<dbReference type="InterPro" id="IPR003439">
    <property type="entry name" value="ABC_transporter-like_ATP-bd"/>
</dbReference>
<keyword evidence="7 11" id="KW-1133">Transmembrane helix</keyword>
<evidence type="ECO:0000256" key="6">
    <source>
        <dbReference type="ARBA" id="ARBA00022840"/>
    </source>
</evidence>
<dbReference type="AlphaFoldDB" id="A0A1G7RDZ1"/>
<evidence type="ECO:0000256" key="4">
    <source>
        <dbReference type="ARBA" id="ARBA00022692"/>
    </source>
</evidence>
<sequence length="651" mass="70103">MDMQVTAWHSMYSAIHAQDDKRPFSKAVLRRIGGFIRPHRRQLMWFMALSVVLAVLAVVTPVLAGQVVDAIVNAAPLENVVRLALIIAGLAIAEAGLGLLGRWLSSGVGEGLILTMRTAVFDHVQRMPVAFFTRTRTGALVSRLNNDVIGAQRAFTQVLSGVVGNVVTLVLTFVVMVGISWQITLLALLLLPVFVIPARRMGTRLARLQREAANHNALMSTQMTERFSAPGATLVKLFGRPSRESTEFALRARRVRDIGVRTAMVQAVFVTALTLVSALALAVVYGLGGFYSLSGQLDAGAVVALALLLTRLYAPLTALASARVEVMSALVSFERVFEVLDLKPLITEKPDAETVPEGPVSLEFDGVDFAYPSADKVSLASLEEVAALDSRGGVQVLHNVSFKAEPGHMVALVGSSGAGKSTIAQLTARLYDVDGGAVRLSGIDVRDLSAQSIRETLGVVTQDGHLFHDSIRENLLLARPEATEDELWDALLRARLDTLVRSLPDKLDTVVGERGYRLSGGERQRLTIARILLARPRVVILDEATAHLDSTSEAAVQDALAEALDGRTSLVIAHRLSTVRAADLILVIEDGRVVERGTHAELLAAGGRYEELHRTQFEQSPEAPEAPEAPEPSEAAEPFRAEPGGDLATVR</sequence>
<gene>
    <name evidence="14" type="ORF">SAMN05421505_101344</name>
</gene>
<organism evidence="14 15">
    <name type="scientific">Sinosporangium album</name>
    <dbReference type="NCBI Taxonomy" id="504805"/>
    <lineage>
        <taxon>Bacteria</taxon>
        <taxon>Bacillati</taxon>
        <taxon>Actinomycetota</taxon>
        <taxon>Actinomycetes</taxon>
        <taxon>Streptosporangiales</taxon>
        <taxon>Streptosporangiaceae</taxon>
        <taxon>Sinosporangium</taxon>
    </lineage>
</organism>
<evidence type="ECO:0000256" key="8">
    <source>
        <dbReference type="ARBA" id="ARBA00023136"/>
    </source>
</evidence>
<dbReference type="PANTHER" id="PTHR43394:SF1">
    <property type="entry name" value="ATP-BINDING CASSETTE SUB-FAMILY B MEMBER 10, MITOCHONDRIAL"/>
    <property type="match status" value="1"/>
</dbReference>
<proteinExistence type="inferred from homology"/>
<dbReference type="GO" id="GO:0016887">
    <property type="term" value="F:ATP hydrolysis activity"/>
    <property type="evidence" value="ECO:0007669"/>
    <property type="project" value="InterPro"/>
</dbReference>
<dbReference type="InterPro" id="IPR011527">
    <property type="entry name" value="ABC1_TM_dom"/>
</dbReference>
<feature type="domain" description="ABC transporter" evidence="12">
    <location>
        <begin position="377"/>
        <end position="615"/>
    </location>
</feature>
<keyword evidence="5" id="KW-0547">Nucleotide-binding</keyword>
<keyword evidence="3" id="KW-1003">Cell membrane</keyword>
<dbReference type="RefSeq" id="WP_093167453.1">
    <property type="nucleotide sequence ID" value="NZ_FNCN01000001.1"/>
</dbReference>
<evidence type="ECO:0000256" key="3">
    <source>
        <dbReference type="ARBA" id="ARBA00022475"/>
    </source>
</evidence>
<evidence type="ECO:0000259" key="12">
    <source>
        <dbReference type="PROSITE" id="PS50893"/>
    </source>
</evidence>
<dbReference type="GO" id="GO:0005524">
    <property type="term" value="F:ATP binding"/>
    <property type="evidence" value="ECO:0007669"/>
    <property type="project" value="UniProtKB-KW"/>
</dbReference>
<dbReference type="Gene3D" id="3.40.50.300">
    <property type="entry name" value="P-loop containing nucleotide triphosphate hydrolases"/>
    <property type="match status" value="1"/>
</dbReference>
<dbReference type="InterPro" id="IPR003593">
    <property type="entry name" value="AAA+_ATPase"/>
</dbReference>
<evidence type="ECO:0000256" key="1">
    <source>
        <dbReference type="ARBA" id="ARBA00004651"/>
    </source>
</evidence>
<comment type="subcellular location">
    <subcellularLocation>
        <location evidence="1">Cell membrane</location>
        <topology evidence="1">Multi-pass membrane protein</topology>
    </subcellularLocation>
</comment>
<dbReference type="OrthoDB" id="9806127at2"/>
<name>A0A1G7RDZ1_9ACTN</name>
<dbReference type="STRING" id="504805.SAMN05421505_101344"/>
<evidence type="ECO:0000313" key="14">
    <source>
        <dbReference type="EMBL" id="SDG08260.1"/>
    </source>
</evidence>
<dbReference type="InterPro" id="IPR039421">
    <property type="entry name" value="Type_1_exporter"/>
</dbReference>
<feature type="transmembrane region" description="Helical" evidence="11">
    <location>
        <begin position="263"/>
        <end position="287"/>
    </location>
</feature>
<feature type="compositionally biased region" description="Low complexity" evidence="10">
    <location>
        <begin position="632"/>
        <end position="642"/>
    </location>
</feature>
<dbReference type="SUPFAM" id="SSF90123">
    <property type="entry name" value="ABC transporter transmembrane region"/>
    <property type="match status" value="1"/>
</dbReference>
<dbReference type="EMBL" id="FNCN01000001">
    <property type="protein sequence ID" value="SDG08260.1"/>
    <property type="molecule type" value="Genomic_DNA"/>
</dbReference>
<dbReference type="InterPro" id="IPR017871">
    <property type="entry name" value="ABC_transporter-like_CS"/>
</dbReference>
<comment type="similarity">
    <text evidence="9">Belongs to the ABC transporter superfamily. Lipid exporter (TC 3.A.1.106) family.</text>
</comment>
<evidence type="ECO:0000256" key="7">
    <source>
        <dbReference type="ARBA" id="ARBA00022989"/>
    </source>
</evidence>
<evidence type="ECO:0000256" key="5">
    <source>
        <dbReference type="ARBA" id="ARBA00022741"/>
    </source>
</evidence>
<feature type="region of interest" description="Disordered" evidence="10">
    <location>
        <begin position="614"/>
        <end position="651"/>
    </location>
</feature>
<keyword evidence="8 11" id="KW-0472">Membrane</keyword>
<dbReference type="PROSITE" id="PS50929">
    <property type="entry name" value="ABC_TM1F"/>
    <property type="match status" value="1"/>
</dbReference>
<evidence type="ECO:0000259" key="13">
    <source>
        <dbReference type="PROSITE" id="PS50929"/>
    </source>
</evidence>
<dbReference type="InterPro" id="IPR027417">
    <property type="entry name" value="P-loop_NTPase"/>
</dbReference>